<accession>A0A0P6XYU3</accession>
<gene>
    <name evidence="1" type="ORF">SE18_08650</name>
</gene>
<dbReference type="STRING" id="70996.SE18_08650"/>
<dbReference type="AlphaFoldDB" id="A0A0P6XYU3"/>
<evidence type="ECO:0000313" key="2">
    <source>
        <dbReference type="Proteomes" id="UP000050277"/>
    </source>
</evidence>
<comment type="caution">
    <text evidence="1">The sequence shown here is derived from an EMBL/GenBank/DDBJ whole genome shotgun (WGS) entry which is preliminary data.</text>
</comment>
<name>A0A0P6XYU3_9CHLR</name>
<organism evidence="1 2">
    <name type="scientific">Herpetosiphon geysericola</name>
    <dbReference type="NCBI Taxonomy" id="70996"/>
    <lineage>
        <taxon>Bacteria</taxon>
        <taxon>Bacillati</taxon>
        <taxon>Chloroflexota</taxon>
        <taxon>Chloroflexia</taxon>
        <taxon>Herpetosiphonales</taxon>
        <taxon>Herpetosiphonaceae</taxon>
        <taxon>Herpetosiphon</taxon>
    </lineage>
</organism>
<reference evidence="1 2" key="1">
    <citation type="submission" date="2015-07" db="EMBL/GenBank/DDBJ databases">
        <title>Whole genome sequence of Herpetosiphon geysericola DSM 7119.</title>
        <authorList>
            <person name="Hemp J."/>
            <person name="Ward L.M."/>
            <person name="Pace L.A."/>
            <person name="Fischer W.W."/>
        </authorList>
    </citation>
    <scope>NUCLEOTIDE SEQUENCE [LARGE SCALE GENOMIC DNA]</scope>
    <source>
        <strain evidence="1 2">DSM 7119</strain>
    </source>
</reference>
<dbReference type="EMBL" id="LGKP01000014">
    <property type="protein sequence ID" value="KPL90011.1"/>
    <property type="molecule type" value="Genomic_DNA"/>
</dbReference>
<protein>
    <submittedName>
        <fullName evidence="1">Uncharacterized protein</fullName>
    </submittedName>
</protein>
<keyword evidence="2" id="KW-1185">Reference proteome</keyword>
<proteinExistence type="predicted"/>
<dbReference type="RefSeq" id="WP_054534043.1">
    <property type="nucleotide sequence ID" value="NZ_LGKP01000014.1"/>
</dbReference>
<dbReference type="Proteomes" id="UP000050277">
    <property type="component" value="Unassembled WGS sequence"/>
</dbReference>
<sequence length="146" mass="16218">MLPQFSPVETPALKQAVAYAHKTQAAASALIFPALEATTVVAKLKKALRALTGPELAAERKALRATLKQAESMALKLNALLTQAQAIYERAWAKRCAILEAQRIEWEQANPEAAHELAVARMDHTEYHAKHRVTHRNRMRRTAMSA</sequence>
<evidence type="ECO:0000313" key="1">
    <source>
        <dbReference type="EMBL" id="KPL90011.1"/>
    </source>
</evidence>